<reference evidence="1 2" key="1">
    <citation type="submission" date="2022-08" db="EMBL/GenBank/DDBJ databases">
        <title>Tractidigestivibacter montrealensis type strain KD21.</title>
        <authorList>
            <person name="Diop K."/>
            <person name="Richard C."/>
            <person name="Routy B."/>
        </authorList>
    </citation>
    <scope>NUCLEOTIDE SEQUENCE [LARGE SCALE GENOMIC DNA]</scope>
    <source>
        <strain evidence="1 2">KD21</strain>
    </source>
</reference>
<gene>
    <name evidence="1" type="ORF">NVS32_10775</name>
</gene>
<sequence>MEKLPPLQKVYEAWSALADGRVEMGDQEASVTSSNGAKRYTVTWDGDTYASNDSASYWQGYAGYPVIAVMMKEGRLPYDRKLAEKLTGVDWNDLNKKHKRNYQAAADEAFETAGFTPEEKARAQADAENILKTLSQLPLQIKRKGHPAKA</sequence>
<dbReference type="Proteomes" id="UP001204320">
    <property type="component" value="Unassembled WGS sequence"/>
</dbReference>
<keyword evidence="2" id="KW-1185">Reference proteome</keyword>
<accession>A0ABT1ZB35</accession>
<comment type="caution">
    <text evidence="1">The sequence shown here is derived from an EMBL/GenBank/DDBJ whole genome shotgun (WGS) entry which is preliminary data.</text>
</comment>
<proteinExistence type="predicted"/>
<evidence type="ECO:0000313" key="1">
    <source>
        <dbReference type="EMBL" id="MCR9037426.1"/>
    </source>
</evidence>
<dbReference type="RefSeq" id="WP_258499822.1">
    <property type="nucleotide sequence ID" value="NZ_JANSKA010000011.1"/>
</dbReference>
<organism evidence="1 2">
    <name type="scientific">Tractidigestivibacter montrealensis</name>
    <dbReference type="NCBI Taxonomy" id="2972466"/>
    <lineage>
        <taxon>Bacteria</taxon>
        <taxon>Bacillati</taxon>
        <taxon>Actinomycetota</taxon>
        <taxon>Coriobacteriia</taxon>
        <taxon>Coriobacteriales</taxon>
        <taxon>Atopobiaceae</taxon>
        <taxon>Tractidigestivibacter</taxon>
    </lineage>
</organism>
<protein>
    <submittedName>
        <fullName evidence="1">Uncharacterized protein</fullName>
    </submittedName>
</protein>
<name>A0ABT1ZB35_9ACTN</name>
<evidence type="ECO:0000313" key="2">
    <source>
        <dbReference type="Proteomes" id="UP001204320"/>
    </source>
</evidence>
<dbReference type="EMBL" id="JANSKA010000011">
    <property type="protein sequence ID" value="MCR9037426.1"/>
    <property type="molecule type" value="Genomic_DNA"/>
</dbReference>